<feature type="chain" id="PRO_5002272262" description="DUF7731 domain-containing protein" evidence="1">
    <location>
        <begin position="30"/>
        <end position="288"/>
    </location>
</feature>
<evidence type="ECO:0000256" key="1">
    <source>
        <dbReference type="SAM" id="SignalP"/>
    </source>
</evidence>
<keyword evidence="1" id="KW-0732">Signal</keyword>
<feature type="signal peptide" evidence="1">
    <location>
        <begin position="1"/>
        <end position="29"/>
    </location>
</feature>
<sequence>MAVLLHPSPRSVCLAFAIAVCLLLPCCFGSKAAVEMFEKACHCFDDHNVYSECKEELRLGVEGAFHVGKESVDEYCGGPCLMETKMALQCVEEVAHDGFRFYSGASLPAVKAALDTGCSYTPDRGTFEIRERKQCGDEYYHYSHHEQTTEQQYGGYYGSEEGEYPTTTSTLPASDYCYGAGASSLGLRYSLLQMLMLFSASMGTGKTPKGGLLRHGRDNLRPEPRTVVEHTIVPFLPNGPSTKSHNRIEPMTTLPRNFEPARAVPLMEGISARGETLREAEARKDSPP</sequence>
<evidence type="ECO:0000313" key="3">
    <source>
        <dbReference type="EnsemblPlants" id="OBART05G13050.1"/>
    </source>
</evidence>
<accession>A0A0D3G6H9</accession>
<dbReference type="Proteomes" id="UP000026960">
    <property type="component" value="Chromosome 5"/>
</dbReference>
<dbReference type="STRING" id="65489.A0A0D3G6H9"/>
<dbReference type="HOGENOM" id="CLU_084331_0_0_1"/>
<keyword evidence="4" id="KW-1185">Reference proteome</keyword>
<proteinExistence type="predicted"/>
<organism evidence="3">
    <name type="scientific">Oryza barthii</name>
    <dbReference type="NCBI Taxonomy" id="65489"/>
    <lineage>
        <taxon>Eukaryota</taxon>
        <taxon>Viridiplantae</taxon>
        <taxon>Streptophyta</taxon>
        <taxon>Embryophyta</taxon>
        <taxon>Tracheophyta</taxon>
        <taxon>Spermatophyta</taxon>
        <taxon>Magnoliopsida</taxon>
        <taxon>Liliopsida</taxon>
        <taxon>Poales</taxon>
        <taxon>Poaceae</taxon>
        <taxon>BOP clade</taxon>
        <taxon>Oryzoideae</taxon>
        <taxon>Oryzeae</taxon>
        <taxon>Oryzinae</taxon>
        <taxon>Oryza</taxon>
    </lineage>
</organism>
<name>A0A0D3G6H9_9ORYZ</name>
<dbReference type="Gramene" id="OBART05G13050.1">
    <property type="protein sequence ID" value="OBART05G13050.1"/>
    <property type="gene ID" value="OBART05G13050"/>
</dbReference>
<dbReference type="PANTHER" id="PTHR34366:SF5">
    <property type="entry name" value="OS05G0355900 PROTEIN"/>
    <property type="match status" value="1"/>
</dbReference>
<dbReference type="PANTHER" id="PTHR34366">
    <property type="entry name" value="OS07G0289901 PROTEIN-RELATED"/>
    <property type="match status" value="1"/>
</dbReference>
<reference evidence="3" key="1">
    <citation type="journal article" date="2009" name="Rice">
        <title>De Novo Next Generation Sequencing of Plant Genomes.</title>
        <authorList>
            <person name="Rounsley S."/>
            <person name="Marri P.R."/>
            <person name="Yu Y."/>
            <person name="He R."/>
            <person name="Sisneros N."/>
            <person name="Goicoechea J.L."/>
            <person name="Lee S.J."/>
            <person name="Angelova A."/>
            <person name="Kudrna D."/>
            <person name="Luo M."/>
            <person name="Affourtit J."/>
            <person name="Desany B."/>
            <person name="Knight J."/>
            <person name="Niazi F."/>
            <person name="Egholm M."/>
            <person name="Wing R.A."/>
        </authorList>
    </citation>
    <scope>NUCLEOTIDE SEQUENCE [LARGE SCALE GENOMIC DNA]</scope>
    <source>
        <strain evidence="3">cv. IRGC 105608</strain>
    </source>
</reference>
<dbReference type="Pfam" id="PF24865">
    <property type="entry name" value="DUF7731"/>
    <property type="match status" value="1"/>
</dbReference>
<reference evidence="3" key="2">
    <citation type="submission" date="2015-03" db="UniProtKB">
        <authorList>
            <consortium name="EnsemblPlants"/>
        </authorList>
    </citation>
    <scope>IDENTIFICATION</scope>
</reference>
<dbReference type="InterPro" id="IPR056633">
    <property type="entry name" value="DUF7731"/>
</dbReference>
<dbReference type="PaxDb" id="65489-OBART05G13050.1"/>
<protein>
    <recommendedName>
        <fullName evidence="2">DUF7731 domain-containing protein</fullName>
    </recommendedName>
</protein>
<dbReference type="eggNOG" id="ENOG502R3EY">
    <property type="taxonomic scope" value="Eukaryota"/>
</dbReference>
<evidence type="ECO:0000259" key="2">
    <source>
        <dbReference type="Pfam" id="PF24865"/>
    </source>
</evidence>
<dbReference type="EnsemblPlants" id="OBART05G13050.1">
    <property type="protein sequence ID" value="OBART05G13050.1"/>
    <property type="gene ID" value="OBART05G13050"/>
</dbReference>
<feature type="domain" description="DUF7731" evidence="2">
    <location>
        <begin position="34"/>
        <end position="132"/>
    </location>
</feature>
<evidence type="ECO:0000313" key="4">
    <source>
        <dbReference type="Proteomes" id="UP000026960"/>
    </source>
</evidence>
<dbReference type="AlphaFoldDB" id="A0A0D3G6H9"/>